<evidence type="ECO:0000313" key="1">
    <source>
        <dbReference type="EMBL" id="BBD08453.1"/>
    </source>
</evidence>
<dbReference type="KEGG" id="dfl:DFE_1727"/>
<keyword evidence="2" id="KW-1185">Reference proteome</keyword>
<name>A0A2Z6AZ36_9BACT</name>
<dbReference type="Proteomes" id="UP000269883">
    <property type="component" value="Chromosome"/>
</dbReference>
<dbReference type="RefSeq" id="WP_126378561.1">
    <property type="nucleotide sequence ID" value="NZ_AP017378.1"/>
</dbReference>
<dbReference type="EMBL" id="AP017378">
    <property type="protein sequence ID" value="BBD08453.1"/>
    <property type="molecule type" value="Genomic_DNA"/>
</dbReference>
<evidence type="ECO:0000313" key="2">
    <source>
        <dbReference type="Proteomes" id="UP000269883"/>
    </source>
</evidence>
<reference evidence="1 2" key="1">
    <citation type="journal article" date="2018" name="Sci. Adv.">
        <title>Multi-heme cytochromes provide a pathway for survival in energy-limited environments.</title>
        <authorList>
            <person name="Deng X."/>
            <person name="Dohmae N."/>
            <person name="Nealson K.H."/>
            <person name="Hashimoto K."/>
            <person name="Okamoto A."/>
        </authorList>
    </citation>
    <scope>NUCLEOTIDE SEQUENCE [LARGE SCALE GENOMIC DNA]</scope>
    <source>
        <strain evidence="1 2">IS5</strain>
    </source>
</reference>
<organism evidence="1 2">
    <name type="scientific">Desulfovibrio ferrophilus</name>
    <dbReference type="NCBI Taxonomy" id="241368"/>
    <lineage>
        <taxon>Bacteria</taxon>
        <taxon>Pseudomonadati</taxon>
        <taxon>Thermodesulfobacteriota</taxon>
        <taxon>Desulfovibrionia</taxon>
        <taxon>Desulfovibrionales</taxon>
        <taxon>Desulfovibrionaceae</taxon>
        <taxon>Desulfovibrio</taxon>
    </lineage>
</organism>
<dbReference type="AlphaFoldDB" id="A0A2Z6AZ36"/>
<gene>
    <name evidence="1" type="ORF">DFE_1727</name>
</gene>
<sequence>MINAAHKGIIVALRAGCPGLQDVLDYGRETTLKTPAAVLNLAHIEPDDTPEDGSGKLALRCRWEVFLVVPDRAKYEQKLRELAAVVGTLVHGHRFGLQASPANFILAEPNEFEPQFKGAKCWRVEFEQVLLFGASVWDGEGVVPEQLMVSYTPLIGAEHEADYQEVTDGSVSQF</sequence>
<proteinExistence type="predicted"/>
<protein>
    <submittedName>
        <fullName evidence="1">Uncharacterized protein</fullName>
    </submittedName>
</protein>
<dbReference type="OrthoDB" id="5464992at2"/>
<accession>A0A2Z6AZ36</accession>